<dbReference type="PROSITE" id="PS51257">
    <property type="entry name" value="PROKAR_LIPOPROTEIN"/>
    <property type="match status" value="1"/>
</dbReference>
<sequence length="158" mass="17911">MKQIAVLLMAFLMVSCKYFEAKKTSKDAILKKELKTFNWNEVDTYPSFPICDSLQTLSNKKQCFETTLANHISTQLAKQTFVVTQDINDTIVLELLITEKGQLQIKQFTADSLTLAELPNIKQVIETSLDSLPPIYAAIKRGQQVKSQFKLPIILQVN</sequence>
<evidence type="ECO:0000313" key="1">
    <source>
        <dbReference type="EMBL" id="MDA0177624.1"/>
    </source>
</evidence>
<accession>A0ABT4S0L8</accession>
<name>A0ABT4S0L8_9FLAO</name>
<evidence type="ECO:0000313" key="2">
    <source>
        <dbReference type="Proteomes" id="UP001149142"/>
    </source>
</evidence>
<keyword evidence="2" id="KW-1185">Reference proteome</keyword>
<dbReference type="EMBL" id="JAPFGC010000002">
    <property type="protein sequence ID" value="MDA0177624.1"/>
    <property type="molecule type" value="Genomic_DNA"/>
</dbReference>
<protein>
    <recommendedName>
        <fullName evidence="3">TonB C-terminal domain-containing protein</fullName>
    </recommendedName>
</protein>
<dbReference type="RefSeq" id="WP_106686803.1">
    <property type="nucleotide sequence ID" value="NZ_CAXQEU010000101.1"/>
</dbReference>
<gene>
    <name evidence="1" type="ORF">OOZ35_08995</name>
</gene>
<evidence type="ECO:0008006" key="3">
    <source>
        <dbReference type="Google" id="ProtNLM"/>
    </source>
</evidence>
<reference evidence="1" key="1">
    <citation type="submission" date="2022-11" db="EMBL/GenBank/DDBJ databases">
        <title>Refractory cell wall polysaccharides provide important carbon source for microbial heterotrophs in the hadal ocean.</title>
        <authorList>
            <person name="Zhu X."/>
        </authorList>
    </citation>
    <scope>NUCLEOTIDE SEQUENCE</scope>
    <source>
        <strain evidence="1">MTRN7</strain>
    </source>
</reference>
<dbReference type="Proteomes" id="UP001149142">
    <property type="component" value="Unassembled WGS sequence"/>
</dbReference>
<organism evidence="1 2">
    <name type="scientific">Mesoflavibacter profundi</name>
    <dbReference type="NCBI Taxonomy" id="2708110"/>
    <lineage>
        <taxon>Bacteria</taxon>
        <taxon>Pseudomonadati</taxon>
        <taxon>Bacteroidota</taxon>
        <taxon>Flavobacteriia</taxon>
        <taxon>Flavobacteriales</taxon>
        <taxon>Flavobacteriaceae</taxon>
        <taxon>Mesoflavibacter</taxon>
    </lineage>
</organism>
<comment type="caution">
    <text evidence="1">The sequence shown here is derived from an EMBL/GenBank/DDBJ whole genome shotgun (WGS) entry which is preliminary data.</text>
</comment>
<proteinExistence type="predicted"/>